<dbReference type="GO" id="GO:0047661">
    <property type="term" value="F:amino-acid racemase activity"/>
    <property type="evidence" value="ECO:0007669"/>
    <property type="project" value="InterPro"/>
</dbReference>
<dbReference type="FunFam" id="3.40.50.12500:FF:000001">
    <property type="entry name" value="Putative hydantoin racemase"/>
    <property type="match status" value="1"/>
</dbReference>
<dbReference type="Proteomes" id="UP000580718">
    <property type="component" value="Unassembled WGS sequence"/>
</dbReference>
<protein>
    <recommendedName>
        <fullName evidence="4">Hydantoin racemase</fullName>
        <ecNumber evidence="3">5.1.99.5</ecNumber>
    </recommendedName>
</protein>
<dbReference type="PANTHER" id="PTHR28047:SF5">
    <property type="entry name" value="PROTEIN DCG1"/>
    <property type="match status" value="1"/>
</dbReference>
<evidence type="ECO:0000313" key="9">
    <source>
        <dbReference type="Proteomes" id="UP000247602"/>
    </source>
</evidence>
<dbReference type="GO" id="GO:0036348">
    <property type="term" value="F:hydantoin racemase activity"/>
    <property type="evidence" value="ECO:0007669"/>
    <property type="project" value="UniProtKB-EC"/>
</dbReference>
<dbReference type="Proteomes" id="UP000247602">
    <property type="component" value="Unassembled WGS sequence"/>
</dbReference>
<comment type="catalytic activity">
    <reaction evidence="2">
        <text>a D-5-monosubstituted hydantoin = a L-5-monosubstituted hydantoin</text>
        <dbReference type="Rhea" id="RHEA:46624"/>
        <dbReference type="ChEBI" id="CHEBI:86339"/>
        <dbReference type="ChEBI" id="CHEBI:86340"/>
        <dbReference type="EC" id="5.1.99.5"/>
    </reaction>
</comment>
<evidence type="ECO:0000256" key="2">
    <source>
        <dbReference type="ARBA" id="ARBA00051635"/>
    </source>
</evidence>
<dbReference type="RefSeq" id="WP_110551738.1">
    <property type="nucleotide sequence ID" value="NZ_JACIBU010000001.1"/>
</dbReference>
<evidence type="ECO:0000256" key="1">
    <source>
        <dbReference type="ARBA" id="ARBA00038414"/>
    </source>
</evidence>
<proteinExistence type="inferred from homology"/>
<dbReference type="InterPro" id="IPR001920">
    <property type="entry name" value="Asp/Glu_race"/>
</dbReference>
<keyword evidence="9" id="KW-1185">Reference proteome</keyword>
<dbReference type="Pfam" id="PF01177">
    <property type="entry name" value="Asp_Glu_race"/>
    <property type="match status" value="1"/>
</dbReference>
<accession>A0A323VAM8</accession>
<evidence type="ECO:0000256" key="5">
    <source>
        <dbReference type="ARBA" id="ARBA00093199"/>
    </source>
</evidence>
<sequence>MLIQVVNPNTTASMTDLIGSSARAAAGPGTAVVAVHPDMGPASIESHYDEALAVPGLLRQVAAGEAAGADGHVIACFGDPGLDAAREVAVGPVVGIAEAGMRTATYLGRTFGVVTTLRRTTGRAWELADRYGVREQCATVRAVEIPVLALETDPEARSRIAAECADVVATTGCDAIVLGCAGMADLAAELTARVGVPVVDGVAAAVATVEGLVRLGLATGKRGEFAPPPPKPYTGALARFGSAPHAAEGAPRPFDRSVDELPRMVGRRSG</sequence>
<dbReference type="OrthoDB" id="9791723at2"/>
<dbReference type="InterPro" id="IPR052186">
    <property type="entry name" value="Hydantoin_racemase-like"/>
</dbReference>
<dbReference type="PANTHER" id="PTHR28047">
    <property type="entry name" value="PROTEIN DCG1"/>
    <property type="match status" value="1"/>
</dbReference>
<comment type="catalytic activity">
    <reaction evidence="5">
        <text>D-5-benzylhydantoin = L-5-benzylhydantoin</text>
        <dbReference type="Rhea" id="RHEA:83991"/>
        <dbReference type="ChEBI" id="CHEBI:176864"/>
        <dbReference type="ChEBI" id="CHEBI:233540"/>
    </reaction>
</comment>
<evidence type="ECO:0000313" key="7">
    <source>
        <dbReference type="EMBL" id="MBB3676200.1"/>
    </source>
</evidence>
<gene>
    <name evidence="8" type="ORF">DMO24_07725</name>
    <name evidence="7" type="ORF">FHX36_001935</name>
</gene>
<name>A0A323VAM8_9ACTN</name>
<evidence type="ECO:0000256" key="3">
    <source>
        <dbReference type="ARBA" id="ARBA00066406"/>
    </source>
</evidence>
<feature type="region of interest" description="Disordered" evidence="6">
    <location>
        <begin position="244"/>
        <end position="270"/>
    </location>
</feature>
<dbReference type="Gene3D" id="3.40.50.12500">
    <property type="match status" value="1"/>
</dbReference>
<dbReference type="EMBL" id="JACIBU010000001">
    <property type="protein sequence ID" value="MBB3676200.1"/>
    <property type="molecule type" value="Genomic_DNA"/>
</dbReference>
<evidence type="ECO:0000256" key="4">
    <source>
        <dbReference type="ARBA" id="ARBA00067972"/>
    </source>
</evidence>
<evidence type="ECO:0000313" key="8">
    <source>
        <dbReference type="EMBL" id="PZA21922.1"/>
    </source>
</evidence>
<dbReference type="InterPro" id="IPR015942">
    <property type="entry name" value="Asp/Glu/hydantoin_racemase"/>
</dbReference>
<dbReference type="EC" id="5.1.99.5" evidence="3"/>
<reference evidence="8 9" key="1">
    <citation type="submission" date="2018-06" db="EMBL/GenBank/DDBJ databases">
        <title>Draft genome sequence of Modestobacter versicolor CP153-2.</title>
        <authorList>
            <person name="Gundlapally S.R."/>
        </authorList>
    </citation>
    <scope>NUCLEOTIDE SEQUENCE [LARGE SCALE GENOMIC DNA]</scope>
    <source>
        <strain evidence="8 9">CP153-2</strain>
    </source>
</reference>
<dbReference type="InterPro" id="IPR053714">
    <property type="entry name" value="Iso_Racemase_Enz_sf"/>
</dbReference>
<evidence type="ECO:0000256" key="6">
    <source>
        <dbReference type="SAM" id="MobiDB-lite"/>
    </source>
</evidence>
<comment type="caution">
    <text evidence="8">The sequence shown here is derived from an EMBL/GenBank/DDBJ whole genome shotgun (WGS) entry which is preliminary data.</text>
</comment>
<feature type="compositionally biased region" description="Basic and acidic residues" evidence="6">
    <location>
        <begin position="253"/>
        <end position="262"/>
    </location>
</feature>
<keyword evidence="7" id="KW-0413">Isomerase</keyword>
<dbReference type="EMBL" id="QKNV01000058">
    <property type="protein sequence ID" value="PZA21922.1"/>
    <property type="molecule type" value="Genomic_DNA"/>
</dbReference>
<reference evidence="7 10" key="2">
    <citation type="submission" date="2020-08" db="EMBL/GenBank/DDBJ databases">
        <title>Sequencing the genomes of 1000 actinobacteria strains.</title>
        <authorList>
            <person name="Klenk H.-P."/>
        </authorList>
    </citation>
    <scope>NUCLEOTIDE SEQUENCE [LARGE SCALE GENOMIC DNA]</scope>
    <source>
        <strain evidence="7 10">DSM 16678</strain>
    </source>
</reference>
<comment type="similarity">
    <text evidence="1">Belongs to the HyuE racemase family.</text>
</comment>
<organism evidence="8 9">
    <name type="scientific">Modestobacter versicolor</name>
    <dbReference type="NCBI Taxonomy" id="429133"/>
    <lineage>
        <taxon>Bacteria</taxon>
        <taxon>Bacillati</taxon>
        <taxon>Actinomycetota</taxon>
        <taxon>Actinomycetes</taxon>
        <taxon>Geodermatophilales</taxon>
        <taxon>Geodermatophilaceae</taxon>
        <taxon>Modestobacter</taxon>
    </lineage>
</organism>
<dbReference type="AlphaFoldDB" id="A0A323VAM8"/>
<dbReference type="SUPFAM" id="SSF53681">
    <property type="entry name" value="Aspartate/glutamate racemase"/>
    <property type="match status" value="1"/>
</dbReference>
<evidence type="ECO:0000313" key="10">
    <source>
        <dbReference type="Proteomes" id="UP000580718"/>
    </source>
</evidence>